<evidence type="ECO:0000256" key="9">
    <source>
        <dbReference type="SAM" id="Phobius"/>
    </source>
</evidence>
<dbReference type="EMBL" id="CP017834">
    <property type="protein sequence ID" value="APJ04334.1"/>
    <property type="molecule type" value="Genomic_DNA"/>
</dbReference>
<feature type="transmembrane region" description="Helical" evidence="9">
    <location>
        <begin position="41"/>
        <end position="62"/>
    </location>
</feature>
<evidence type="ECO:0000256" key="6">
    <source>
        <dbReference type="ARBA" id="ARBA00022989"/>
    </source>
</evidence>
<evidence type="ECO:0000256" key="8">
    <source>
        <dbReference type="ARBA" id="ARBA00023136"/>
    </source>
</evidence>
<comment type="similarity">
    <text evidence="2">Belongs to the cation diffusion facilitator (CDF) transporter (TC 2.A.4) family. SLC30A subfamily.</text>
</comment>
<evidence type="ECO:0000256" key="1">
    <source>
        <dbReference type="ARBA" id="ARBA00004141"/>
    </source>
</evidence>
<feature type="domain" description="Cation efflux protein cytoplasmic" evidence="11">
    <location>
        <begin position="212"/>
        <end position="287"/>
    </location>
</feature>
<dbReference type="GO" id="GO:0005886">
    <property type="term" value="C:plasma membrane"/>
    <property type="evidence" value="ECO:0007669"/>
    <property type="project" value="TreeGrafter"/>
</dbReference>
<dbReference type="SUPFAM" id="SSF160240">
    <property type="entry name" value="Cation efflux protein cytoplasmic domain-like"/>
    <property type="match status" value="1"/>
</dbReference>
<dbReference type="Pfam" id="PF16916">
    <property type="entry name" value="ZT_dimer"/>
    <property type="match status" value="1"/>
</dbReference>
<evidence type="ECO:0000313" key="13">
    <source>
        <dbReference type="Proteomes" id="UP000184731"/>
    </source>
</evidence>
<dbReference type="RefSeq" id="WP_148698091.1">
    <property type="nucleotide sequence ID" value="NZ_CP017834.1"/>
</dbReference>
<dbReference type="Gene3D" id="1.20.1510.10">
    <property type="entry name" value="Cation efflux protein transmembrane domain"/>
    <property type="match status" value="1"/>
</dbReference>
<dbReference type="SUPFAM" id="SSF161111">
    <property type="entry name" value="Cation efflux protein transmembrane domain-like"/>
    <property type="match status" value="1"/>
</dbReference>
<accession>A0A1L4D2B2</accession>
<dbReference type="InterPro" id="IPR027469">
    <property type="entry name" value="Cation_efflux_TMD_sf"/>
</dbReference>
<keyword evidence="6 9" id="KW-1133">Transmembrane helix</keyword>
<feature type="transmembrane region" description="Helical" evidence="9">
    <location>
        <begin position="12"/>
        <end position="35"/>
    </location>
</feature>
<evidence type="ECO:0000256" key="5">
    <source>
        <dbReference type="ARBA" id="ARBA00022906"/>
    </source>
</evidence>
<evidence type="ECO:0000256" key="7">
    <source>
        <dbReference type="ARBA" id="ARBA00023065"/>
    </source>
</evidence>
<dbReference type="GO" id="GO:0005385">
    <property type="term" value="F:zinc ion transmembrane transporter activity"/>
    <property type="evidence" value="ECO:0007669"/>
    <property type="project" value="TreeGrafter"/>
</dbReference>
<dbReference type="Gene3D" id="3.30.70.1350">
    <property type="entry name" value="Cation efflux protein, cytoplasmic domain"/>
    <property type="match status" value="1"/>
</dbReference>
<evidence type="ECO:0000259" key="11">
    <source>
        <dbReference type="Pfam" id="PF16916"/>
    </source>
</evidence>
<feature type="transmembrane region" description="Helical" evidence="9">
    <location>
        <begin position="121"/>
        <end position="139"/>
    </location>
</feature>
<evidence type="ECO:0000259" key="10">
    <source>
        <dbReference type="Pfam" id="PF01545"/>
    </source>
</evidence>
<evidence type="ECO:0000313" key="12">
    <source>
        <dbReference type="EMBL" id="APJ04334.1"/>
    </source>
</evidence>
<dbReference type="Pfam" id="PF01545">
    <property type="entry name" value="Cation_efflux"/>
    <property type="match status" value="1"/>
</dbReference>
<sequence>MSGNHNHSHSKEFPLILALLLTISFFGVEIAAGILSKSLALLSDAAHMLTDVVAIAVALISIKISKKPADKKRTFGYYRFEVLAPAFNAILLMLMSIYILYESYLRLIDKNKVEINTYVMLFVSITGLIINVICLKILSHDKNESLNIKGAYLEILSDMISSFGVIIAAIIIKLTHWQWVDSAIAVAIGLWIIPRSWILFKDSINILLEGVPDGIQLEEIKNAILSISGIIGLHDLHVWAIAQNKISLSVHIIYAKTNHYEQHFILKKLRKMLDDDFQITHSTIQFEIEPCEQANEAHHNE</sequence>
<keyword evidence="8 9" id="KW-0472">Membrane</keyword>
<dbReference type="Proteomes" id="UP000184731">
    <property type="component" value="Chromosome"/>
</dbReference>
<evidence type="ECO:0000256" key="4">
    <source>
        <dbReference type="ARBA" id="ARBA00022692"/>
    </source>
</evidence>
<reference evidence="12 13" key="1">
    <citation type="submission" date="2016-10" db="EMBL/GenBank/DDBJ databases">
        <title>Silvanigrella aquatica sp. nov., isolated from a freshwater lake located in the Black Forest, Germany, description of Silvanigrellaceae fam. nov., Silvanigrellales ord. nov., reclassification of the order Bdellovibrionales in the class Oligoflexia, reclassification of the families Bacteriovoracaceae and Halobacteriovoraceae in the new order Bacteriovoracales ord. nov., and reclassification of the family Pseudobacteriovoracaceae in the order Oligoflexiales.</title>
        <authorList>
            <person name="Hahn M.W."/>
            <person name="Schmidt J."/>
            <person name="Koll U."/>
            <person name="Rohde M."/>
            <person name="Verbag S."/>
            <person name="Pitt A."/>
            <person name="Nakai R."/>
            <person name="Naganuma T."/>
            <person name="Lang E."/>
        </authorList>
    </citation>
    <scope>NUCLEOTIDE SEQUENCE [LARGE SCALE GENOMIC DNA]</scope>
    <source>
        <strain evidence="12 13">MWH-Nonnen-W8red</strain>
    </source>
</reference>
<proteinExistence type="inferred from homology"/>
<dbReference type="KEGG" id="saqi:AXG55_10620"/>
<feature type="transmembrane region" description="Helical" evidence="9">
    <location>
        <begin position="177"/>
        <end position="193"/>
    </location>
</feature>
<dbReference type="NCBIfam" id="TIGR01297">
    <property type="entry name" value="CDF"/>
    <property type="match status" value="1"/>
</dbReference>
<gene>
    <name evidence="12" type="ORF">AXG55_10620</name>
</gene>
<comment type="subcellular location">
    <subcellularLocation>
        <location evidence="1">Membrane</location>
        <topology evidence="1">Multi-pass membrane protein</topology>
    </subcellularLocation>
</comment>
<evidence type="ECO:0000256" key="2">
    <source>
        <dbReference type="ARBA" id="ARBA00008873"/>
    </source>
</evidence>
<organism evidence="12 13">
    <name type="scientific">Silvanigrella aquatica</name>
    <dbReference type="NCBI Taxonomy" id="1915309"/>
    <lineage>
        <taxon>Bacteria</taxon>
        <taxon>Pseudomonadati</taxon>
        <taxon>Bdellovibrionota</taxon>
        <taxon>Oligoflexia</taxon>
        <taxon>Silvanigrellales</taxon>
        <taxon>Silvanigrellaceae</taxon>
        <taxon>Silvanigrella</taxon>
    </lineage>
</organism>
<dbReference type="OrthoDB" id="9809646at2"/>
<name>A0A1L4D2B2_9BACT</name>
<feature type="transmembrane region" description="Helical" evidence="9">
    <location>
        <begin position="82"/>
        <end position="101"/>
    </location>
</feature>
<protein>
    <submittedName>
        <fullName evidence="12">Cation transporter</fullName>
    </submittedName>
</protein>
<dbReference type="InterPro" id="IPR058533">
    <property type="entry name" value="Cation_efflux_TM"/>
</dbReference>
<evidence type="ECO:0000256" key="3">
    <source>
        <dbReference type="ARBA" id="ARBA00022448"/>
    </source>
</evidence>
<dbReference type="InterPro" id="IPR036837">
    <property type="entry name" value="Cation_efflux_CTD_sf"/>
</dbReference>
<dbReference type="InterPro" id="IPR027470">
    <property type="entry name" value="Cation_efflux_CTD"/>
</dbReference>
<dbReference type="AlphaFoldDB" id="A0A1L4D2B2"/>
<keyword evidence="5" id="KW-0864">Zinc transport</keyword>
<keyword evidence="4 9" id="KW-0812">Transmembrane</keyword>
<dbReference type="STRING" id="1915309.AXG55_10620"/>
<dbReference type="PANTHER" id="PTHR11562:SF17">
    <property type="entry name" value="RE54080P-RELATED"/>
    <property type="match status" value="1"/>
</dbReference>
<keyword evidence="7" id="KW-0406">Ion transport</keyword>
<dbReference type="PANTHER" id="PTHR11562">
    <property type="entry name" value="CATION EFFLUX PROTEIN/ ZINC TRANSPORTER"/>
    <property type="match status" value="1"/>
</dbReference>
<dbReference type="InterPro" id="IPR050681">
    <property type="entry name" value="CDF/SLC30A"/>
</dbReference>
<feature type="transmembrane region" description="Helical" evidence="9">
    <location>
        <begin position="151"/>
        <end position="171"/>
    </location>
</feature>
<keyword evidence="5" id="KW-0862">Zinc</keyword>
<keyword evidence="3" id="KW-0813">Transport</keyword>
<keyword evidence="13" id="KW-1185">Reference proteome</keyword>
<feature type="domain" description="Cation efflux protein transmembrane" evidence="10">
    <location>
        <begin position="15"/>
        <end position="208"/>
    </location>
</feature>
<dbReference type="InterPro" id="IPR002524">
    <property type="entry name" value="Cation_efflux"/>
</dbReference>